<dbReference type="Pfam" id="PF20613">
    <property type="entry name" value="HipA_2"/>
    <property type="match status" value="1"/>
</dbReference>
<protein>
    <submittedName>
        <fullName evidence="2">HipA family kinase</fullName>
    </submittedName>
</protein>
<dbReference type="EMBL" id="JBHUHX010000010">
    <property type="protein sequence ID" value="MFD2111304.1"/>
    <property type="molecule type" value="Genomic_DNA"/>
</dbReference>
<dbReference type="GO" id="GO:0016301">
    <property type="term" value="F:kinase activity"/>
    <property type="evidence" value="ECO:0007669"/>
    <property type="project" value="UniProtKB-KW"/>
</dbReference>
<dbReference type="RefSeq" id="WP_386024372.1">
    <property type="nucleotide sequence ID" value="NZ_JBHUHX010000010.1"/>
</dbReference>
<dbReference type="InterPro" id="IPR046748">
    <property type="entry name" value="HipA_2"/>
</dbReference>
<evidence type="ECO:0000313" key="3">
    <source>
        <dbReference type="Proteomes" id="UP001597337"/>
    </source>
</evidence>
<gene>
    <name evidence="2" type="ORF">ACFSJC_05545</name>
</gene>
<dbReference type="Proteomes" id="UP001597337">
    <property type="component" value="Unassembled WGS sequence"/>
</dbReference>
<name>A0ABW4Y9K5_9GAMM</name>
<keyword evidence="2" id="KW-0808">Transferase</keyword>
<organism evidence="2 3">
    <name type="scientific">Thiorhodococcus fuscus</name>
    <dbReference type="NCBI Taxonomy" id="527200"/>
    <lineage>
        <taxon>Bacteria</taxon>
        <taxon>Pseudomonadati</taxon>
        <taxon>Pseudomonadota</taxon>
        <taxon>Gammaproteobacteria</taxon>
        <taxon>Chromatiales</taxon>
        <taxon>Chromatiaceae</taxon>
        <taxon>Thiorhodococcus</taxon>
    </lineage>
</organism>
<evidence type="ECO:0000313" key="2">
    <source>
        <dbReference type="EMBL" id="MFD2111304.1"/>
    </source>
</evidence>
<reference evidence="3" key="1">
    <citation type="journal article" date="2019" name="Int. J. Syst. Evol. Microbiol.">
        <title>The Global Catalogue of Microorganisms (GCM) 10K type strain sequencing project: providing services to taxonomists for standard genome sequencing and annotation.</title>
        <authorList>
            <consortium name="The Broad Institute Genomics Platform"/>
            <consortium name="The Broad Institute Genome Sequencing Center for Infectious Disease"/>
            <person name="Wu L."/>
            <person name="Ma J."/>
        </authorList>
    </citation>
    <scope>NUCLEOTIDE SEQUENCE [LARGE SCALE GENOMIC DNA]</scope>
    <source>
        <strain evidence="3">KACC 12597</strain>
    </source>
</reference>
<accession>A0ABW4Y9K5</accession>
<keyword evidence="2" id="KW-0418">Kinase</keyword>
<feature type="domain" description="HipA-like kinase" evidence="1">
    <location>
        <begin position="5"/>
        <end position="242"/>
    </location>
</feature>
<sequence length="244" mass="27550">MRLQIVEVLRRSAQGVTRPFICRCEDGEVYFVKGVGAGRRSQICEWIAGKLGVALGLPVAPFRILDVPAELIEADGGLMLADLGAGPVFGSQWQEAMELAVSAVREIPDEIQQDVLAFDWWVHNGDRLLTERGGNPNLFWRPASRELVVIDHNQAFDSDFEPDNFLDCHVFAAQRLHLFDDMLKRHDYNLRFASALADWPEICAAIPEAWLFADPEMTVPVDFDLDAAHQLLKKHDHDDFWTTP</sequence>
<comment type="caution">
    <text evidence="2">The sequence shown here is derived from an EMBL/GenBank/DDBJ whole genome shotgun (WGS) entry which is preliminary data.</text>
</comment>
<keyword evidence="3" id="KW-1185">Reference proteome</keyword>
<proteinExistence type="predicted"/>
<evidence type="ECO:0000259" key="1">
    <source>
        <dbReference type="Pfam" id="PF20613"/>
    </source>
</evidence>